<dbReference type="AlphaFoldDB" id="A0AAP0PN54"/>
<keyword evidence="7" id="KW-0472">Membrane</keyword>
<evidence type="ECO:0008006" key="13">
    <source>
        <dbReference type="Google" id="ProtNLM"/>
    </source>
</evidence>
<dbReference type="FunFam" id="1.20.1510.10:FF:000023">
    <property type="entry name" value="Metal tolerance protein C1"/>
    <property type="match status" value="1"/>
</dbReference>
<dbReference type="FunFam" id="3.30.70.1350:FF:000008">
    <property type="entry name" value="Metal tolerance protein C1"/>
    <property type="match status" value="1"/>
</dbReference>
<comment type="caution">
    <text evidence="11">The sequence shown here is derived from an EMBL/GenBank/DDBJ whole genome shotgun (WGS) entry which is preliminary data.</text>
</comment>
<dbReference type="PANTHER" id="PTHR43840:SF15">
    <property type="entry name" value="MITOCHONDRIAL METAL TRANSPORTER 1-RELATED"/>
    <property type="match status" value="1"/>
</dbReference>
<dbReference type="Gene3D" id="3.30.70.1350">
    <property type="entry name" value="Cation efflux protein, cytoplasmic domain"/>
    <property type="match status" value="2"/>
</dbReference>
<sequence>MVFRFKTINSIFKARISRISSSSSFNSFNSLFVPLNSFSSPLNSPHKIPIRWHFGRSHSHHDHDDLRSSKRGEHVFRLGLAADIGLATGKAVTGYLSGSTAIIADAAHSISDVVLSTVALWSFKVGRAPKDKEHPYGHGKFETLGALGISCMLVATSGGIAWHALNILMELLATTTDIVNLSHGHIYDHIHGGHHHGIDMNHPILALNMTIVSIAVKEGLYRITKQAGEKEESGLMKANAWHHRTDAVSSVVALVGVGGSILGIKLLDPLAGLVVSGMILKVGIQNGYESVMELVDAGIPSHVLNPIMQTILQVEGVMGCHWLRGRRAGSSVYLDVHIEVDPFLSVSAAHDIGESVRGQIQKSHSEVAEVFIHIDPAVSKLPNGIPDRQEHLEGMGCHKLNALTEQKEIEALVGGVFSSKFSVKMSVERITHHLLQGKLLLQIEVSMPPDMLIRDAMNLAKQAEKELLRAASNISQINIQLRLGQPMPRLEVSSALAHHI</sequence>
<keyword evidence="6" id="KW-1133">Transmembrane helix</keyword>
<dbReference type="Pfam" id="PF01545">
    <property type="entry name" value="Cation_efflux"/>
    <property type="match status" value="1"/>
</dbReference>
<dbReference type="GO" id="GO:0008324">
    <property type="term" value="F:monoatomic cation transmembrane transporter activity"/>
    <property type="evidence" value="ECO:0007669"/>
    <property type="project" value="InterPro"/>
</dbReference>
<dbReference type="SUPFAM" id="SSF160240">
    <property type="entry name" value="Cation efflux protein cytoplasmic domain-like"/>
    <property type="match status" value="1"/>
</dbReference>
<dbReference type="InterPro" id="IPR058533">
    <property type="entry name" value="Cation_efflux_TM"/>
</dbReference>
<accession>A0AAP0PN54</accession>
<keyword evidence="12" id="KW-1185">Reference proteome</keyword>
<dbReference type="SUPFAM" id="SSF161111">
    <property type="entry name" value="Cation efflux protein transmembrane domain-like"/>
    <property type="match status" value="1"/>
</dbReference>
<dbReference type="GO" id="GO:0005774">
    <property type="term" value="C:vacuolar membrane"/>
    <property type="evidence" value="ECO:0007669"/>
    <property type="project" value="UniProtKB-SubCell"/>
</dbReference>
<dbReference type="Pfam" id="PF16916">
    <property type="entry name" value="ZT_dimer"/>
    <property type="match status" value="1"/>
</dbReference>
<protein>
    <recommendedName>
        <fullName evidence="13">Cation efflux protein cytoplasmic domain-containing protein</fullName>
    </recommendedName>
</protein>
<feature type="coiled-coil region" evidence="8">
    <location>
        <begin position="453"/>
        <end position="480"/>
    </location>
</feature>
<evidence type="ECO:0000259" key="9">
    <source>
        <dbReference type="Pfam" id="PF01545"/>
    </source>
</evidence>
<evidence type="ECO:0000259" key="10">
    <source>
        <dbReference type="Pfam" id="PF16916"/>
    </source>
</evidence>
<proteinExistence type="predicted"/>
<feature type="domain" description="Cation efflux protein transmembrane" evidence="9">
    <location>
        <begin position="78"/>
        <end position="295"/>
    </location>
</feature>
<dbReference type="InterPro" id="IPR002524">
    <property type="entry name" value="Cation_efflux"/>
</dbReference>
<dbReference type="InterPro" id="IPR036837">
    <property type="entry name" value="Cation_efflux_CTD_sf"/>
</dbReference>
<dbReference type="Gene3D" id="1.20.1510.10">
    <property type="entry name" value="Cation efflux protein transmembrane domain"/>
    <property type="match status" value="1"/>
</dbReference>
<dbReference type="Proteomes" id="UP001417504">
    <property type="component" value="Unassembled WGS sequence"/>
</dbReference>
<dbReference type="InterPro" id="IPR027469">
    <property type="entry name" value="Cation_efflux_TMD_sf"/>
</dbReference>
<comment type="subcellular location">
    <subcellularLocation>
        <location evidence="2">Vacuole membrane</location>
        <topology evidence="2">Multi-pass membrane protein</topology>
    </subcellularLocation>
</comment>
<comment type="function">
    <text evidence="1">Involved in sequestration of excess metal in the cytoplasm into vacuoles to maintain metal homeostasis.</text>
</comment>
<dbReference type="InterPro" id="IPR050291">
    <property type="entry name" value="CDF_Transporter"/>
</dbReference>
<gene>
    <name evidence="11" type="ORF">Sjap_006794</name>
</gene>
<reference evidence="11 12" key="1">
    <citation type="submission" date="2024-01" db="EMBL/GenBank/DDBJ databases">
        <title>Genome assemblies of Stephania.</title>
        <authorList>
            <person name="Yang L."/>
        </authorList>
    </citation>
    <scope>NUCLEOTIDE SEQUENCE [LARGE SCALE GENOMIC DNA]</scope>
    <source>
        <strain evidence="11">QJT</strain>
        <tissue evidence="11">Leaf</tissue>
    </source>
</reference>
<dbReference type="PANTHER" id="PTHR43840">
    <property type="entry name" value="MITOCHONDRIAL METAL TRANSPORTER 1-RELATED"/>
    <property type="match status" value="1"/>
</dbReference>
<evidence type="ECO:0000256" key="1">
    <source>
        <dbReference type="ARBA" id="ARBA00003168"/>
    </source>
</evidence>
<evidence type="ECO:0000313" key="12">
    <source>
        <dbReference type="Proteomes" id="UP001417504"/>
    </source>
</evidence>
<evidence type="ECO:0000256" key="7">
    <source>
        <dbReference type="ARBA" id="ARBA00023136"/>
    </source>
</evidence>
<name>A0AAP0PN54_9MAGN</name>
<evidence type="ECO:0000256" key="2">
    <source>
        <dbReference type="ARBA" id="ARBA00004128"/>
    </source>
</evidence>
<keyword evidence="3" id="KW-0813">Transport</keyword>
<evidence type="ECO:0000256" key="3">
    <source>
        <dbReference type="ARBA" id="ARBA00022448"/>
    </source>
</evidence>
<keyword evidence="4" id="KW-0926">Vacuole</keyword>
<keyword evidence="5" id="KW-0812">Transmembrane</keyword>
<dbReference type="EMBL" id="JBBNAE010000002">
    <property type="protein sequence ID" value="KAK9146891.1"/>
    <property type="molecule type" value="Genomic_DNA"/>
</dbReference>
<evidence type="ECO:0000256" key="6">
    <source>
        <dbReference type="ARBA" id="ARBA00022989"/>
    </source>
</evidence>
<keyword evidence="8" id="KW-0175">Coiled coil</keyword>
<evidence type="ECO:0000256" key="5">
    <source>
        <dbReference type="ARBA" id="ARBA00022692"/>
    </source>
</evidence>
<evidence type="ECO:0000256" key="8">
    <source>
        <dbReference type="SAM" id="Coils"/>
    </source>
</evidence>
<dbReference type="NCBIfam" id="TIGR01297">
    <property type="entry name" value="CDF"/>
    <property type="match status" value="1"/>
</dbReference>
<dbReference type="InterPro" id="IPR027470">
    <property type="entry name" value="Cation_efflux_CTD"/>
</dbReference>
<organism evidence="11 12">
    <name type="scientific">Stephania japonica</name>
    <dbReference type="NCBI Taxonomy" id="461633"/>
    <lineage>
        <taxon>Eukaryota</taxon>
        <taxon>Viridiplantae</taxon>
        <taxon>Streptophyta</taxon>
        <taxon>Embryophyta</taxon>
        <taxon>Tracheophyta</taxon>
        <taxon>Spermatophyta</taxon>
        <taxon>Magnoliopsida</taxon>
        <taxon>Ranunculales</taxon>
        <taxon>Menispermaceae</taxon>
        <taxon>Menispermoideae</taxon>
        <taxon>Cissampelideae</taxon>
        <taxon>Stephania</taxon>
    </lineage>
</organism>
<evidence type="ECO:0000256" key="4">
    <source>
        <dbReference type="ARBA" id="ARBA00022554"/>
    </source>
</evidence>
<evidence type="ECO:0000313" key="11">
    <source>
        <dbReference type="EMBL" id="KAK9146891.1"/>
    </source>
</evidence>
<feature type="domain" description="Cation efflux protein cytoplasmic" evidence="10">
    <location>
        <begin position="302"/>
        <end position="376"/>
    </location>
</feature>